<dbReference type="OrthoDB" id="324856at2157"/>
<dbReference type="AlphaFoldDB" id="M0P269"/>
<evidence type="ECO:0000256" key="1">
    <source>
        <dbReference type="SAM" id="Phobius"/>
    </source>
</evidence>
<evidence type="ECO:0000313" key="2">
    <source>
        <dbReference type="EMBL" id="EMA64171.1"/>
    </source>
</evidence>
<feature type="transmembrane region" description="Helical" evidence="1">
    <location>
        <begin position="44"/>
        <end position="62"/>
    </location>
</feature>
<comment type="caution">
    <text evidence="2">The sequence shown here is derived from an EMBL/GenBank/DDBJ whole genome shotgun (WGS) entry which is preliminary data.</text>
</comment>
<keyword evidence="3" id="KW-1185">Reference proteome</keyword>
<keyword evidence="1" id="KW-0472">Membrane</keyword>
<dbReference type="EMBL" id="AOJG01000004">
    <property type="protein sequence ID" value="EMA64171.1"/>
    <property type="molecule type" value="Genomic_DNA"/>
</dbReference>
<keyword evidence="1" id="KW-1133">Transmembrane helix</keyword>
<keyword evidence="1" id="KW-0812">Transmembrane</keyword>
<accession>M0P269</accession>
<feature type="transmembrane region" description="Helical" evidence="1">
    <location>
        <begin position="17"/>
        <end position="38"/>
    </location>
</feature>
<gene>
    <name evidence="2" type="ORF">C469_01619</name>
</gene>
<organism evidence="2 3">
    <name type="scientific">Halorubrum lipolyticum DSM 21995</name>
    <dbReference type="NCBI Taxonomy" id="1227482"/>
    <lineage>
        <taxon>Archaea</taxon>
        <taxon>Methanobacteriati</taxon>
        <taxon>Methanobacteriota</taxon>
        <taxon>Stenosarchaea group</taxon>
        <taxon>Halobacteria</taxon>
        <taxon>Halobacteriales</taxon>
        <taxon>Haloferacaceae</taxon>
        <taxon>Halorubrum</taxon>
    </lineage>
</organism>
<evidence type="ECO:0000313" key="3">
    <source>
        <dbReference type="Proteomes" id="UP000011650"/>
    </source>
</evidence>
<reference evidence="2 3" key="1">
    <citation type="journal article" date="2014" name="PLoS Genet.">
        <title>Phylogenetically driven sequencing of extremely halophilic archaea reveals strategies for static and dynamic osmo-response.</title>
        <authorList>
            <person name="Becker E.A."/>
            <person name="Seitzer P.M."/>
            <person name="Tritt A."/>
            <person name="Larsen D."/>
            <person name="Krusor M."/>
            <person name="Yao A.I."/>
            <person name="Wu D."/>
            <person name="Madern D."/>
            <person name="Eisen J.A."/>
            <person name="Darling A.E."/>
            <person name="Facciotti M.T."/>
        </authorList>
    </citation>
    <scope>NUCLEOTIDE SEQUENCE [LARGE SCALE GENOMIC DNA]</scope>
    <source>
        <strain evidence="2 3">DSM 21995</strain>
    </source>
</reference>
<name>M0P269_9EURY</name>
<dbReference type="Proteomes" id="UP000011650">
    <property type="component" value="Unassembled WGS sequence"/>
</dbReference>
<dbReference type="RefSeq" id="WP_008003230.1">
    <property type="nucleotide sequence ID" value="NZ_AOJG01000004.1"/>
</dbReference>
<sequence length="73" mass="7704">MAPIPAPVSDRFRSVEILVAVYLVAVFGLTAVIVAAWLPVEWAVPTLAVVAAALLVPFWPAIRRAAPGSARPD</sequence>
<proteinExistence type="predicted"/>
<dbReference type="PATRIC" id="fig|1227482.3.peg.331"/>
<protein>
    <submittedName>
        <fullName evidence="2">Uncharacterized protein</fullName>
    </submittedName>
</protein>